<gene>
    <name evidence="2" type="ORF">HZF05_05290</name>
</gene>
<protein>
    <submittedName>
        <fullName evidence="2">NmrA family NAD(P)-binding protein</fullName>
    </submittedName>
</protein>
<comment type="caution">
    <text evidence="2">The sequence shown here is derived from an EMBL/GenBank/DDBJ whole genome shotgun (WGS) entry which is preliminary data.</text>
</comment>
<evidence type="ECO:0000259" key="1">
    <source>
        <dbReference type="Pfam" id="PF05368"/>
    </source>
</evidence>
<dbReference type="SUPFAM" id="SSF51735">
    <property type="entry name" value="NAD(P)-binding Rossmann-fold domains"/>
    <property type="match status" value="1"/>
</dbReference>
<keyword evidence="3" id="KW-1185">Reference proteome</keyword>
<dbReference type="InterPro" id="IPR008030">
    <property type="entry name" value="NmrA-like"/>
</dbReference>
<reference evidence="2 3" key="1">
    <citation type="submission" date="2020-07" db="EMBL/GenBank/DDBJ databases">
        <authorList>
            <person name="Sun Q."/>
        </authorList>
    </citation>
    <scope>NUCLEOTIDE SEQUENCE [LARGE SCALE GENOMIC DNA]</scope>
    <source>
        <strain evidence="2 3">CGMCC 1.13654</strain>
    </source>
</reference>
<dbReference type="EMBL" id="JACEIB010000003">
    <property type="protein sequence ID" value="MBA2933506.1"/>
    <property type="molecule type" value="Genomic_DNA"/>
</dbReference>
<dbReference type="Gene3D" id="3.90.25.10">
    <property type="entry name" value="UDP-galactose 4-epimerase, domain 1"/>
    <property type="match status" value="1"/>
</dbReference>
<sequence length="296" mass="32401">MTILVTGSTGTVGTDVVRYLATQDCDVRAMSRAPEKAEFPSGVTPVKGDLGDPASVRAALEGVSTLFLLAAVSQSEFVQSMSTLNLAVEAGVQNFVYLSAVNAHDLVNVPHFASKAAMERAITELGIAATVVRGGYYMQSDAWFREHIHEKGVYPMPVGQVGVVFVDTRDLAEVAGRCLLERERSPEPLADETLDVTSIERLNGPALADIWTDLLGHDVRYVGDDLDAAESLLGNFMPDWMAYEMRTMYARFQESGMTASAEDQKRLEALIGRPMRRYAEFARELADRWTGSHTSD</sequence>
<dbReference type="Pfam" id="PF05368">
    <property type="entry name" value="NmrA"/>
    <property type="match status" value="1"/>
</dbReference>
<dbReference type="InterPro" id="IPR036291">
    <property type="entry name" value="NAD(P)-bd_dom_sf"/>
</dbReference>
<name>A0A838L5P3_9SPHN</name>
<organism evidence="2 3">
    <name type="scientific">Sphingomonas chungangi</name>
    <dbReference type="NCBI Taxonomy" id="2683589"/>
    <lineage>
        <taxon>Bacteria</taxon>
        <taxon>Pseudomonadati</taxon>
        <taxon>Pseudomonadota</taxon>
        <taxon>Alphaproteobacteria</taxon>
        <taxon>Sphingomonadales</taxon>
        <taxon>Sphingomonadaceae</taxon>
        <taxon>Sphingomonas</taxon>
    </lineage>
</organism>
<evidence type="ECO:0000313" key="2">
    <source>
        <dbReference type="EMBL" id="MBA2933506.1"/>
    </source>
</evidence>
<dbReference type="PANTHER" id="PTHR43162">
    <property type="match status" value="1"/>
</dbReference>
<dbReference type="AlphaFoldDB" id="A0A838L5P3"/>
<dbReference type="Proteomes" id="UP000570166">
    <property type="component" value="Unassembled WGS sequence"/>
</dbReference>
<dbReference type="InterPro" id="IPR051604">
    <property type="entry name" value="Ergot_Alk_Oxidoreductase"/>
</dbReference>
<feature type="domain" description="NmrA-like" evidence="1">
    <location>
        <begin position="2"/>
        <end position="259"/>
    </location>
</feature>
<dbReference type="PANTHER" id="PTHR43162:SF1">
    <property type="entry name" value="PRESTALK A DIFFERENTIATION PROTEIN A"/>
    <property type="match status" value="1"/>
</dbReference>
<proteinExistence type="predicted"/>
<evidence type="ECO:0000313" key="3">
    <source>
        <dbReference type="Proteomes" id="UP000570166"/>
    </source>
</evidence>
<dbReference type="Gene3D" id="3.40.50.720">
    <property type="entry name" value="NAD(P)-binding Rossmann-like Domain"/>
    <property type="match status" value="1"/>
</dbReference>
<accession>A0A838L5P3</accession>